<proteinExistence type="predicted"/>
<gene>
    <name evidence="1" type="ORF">MRB53_001262</name>
</gene>
<protein>
    <submittedName>
        <fullName evidence="1">Uncharacterized protein</fullName>
    </submittedName>
</protein>
<organism evidence="1 2">
    <name type="scientific">Persea americana</name>
    <name type="common">Avocado</name>
    <dbReference type="NCBI Taxonomy" id="3435"/>
    <lineage>
        <taxon>Eukaryota</taxon>
        <taxon>Viridiplantae</taxon>
        <taxon>Streptophyta</taxon>
        <taxon>Embryophyta</taxon>
        <taxon>Tracheophyta</taxon>
        <taxon>Spermatophyta</taxon>
        <taxon>Magnoliopsida</taxon>
        <taxon>Magnoliidae</taxon>
        <taxon>Laurales</taxon>
        <taxon>Lauraceae</taxon>
        <taxon>Persea</taxon>
    </lineage>
</organism>
<comment type="caution">
    <text evidence="1">The sequence shown here is derived from an EMBL/GenBank/DDBJ whole genome shotgun (WGS) entry which is preliminary data.</text>
</comment>
<evidence type="ECO:0000313" key="2">
    <source>
        <dbReference type="Proteomes" id="UP001234297"/>
    </source>
</evidence>
<reference evidence="1 2" key="1">
    <citation type="journal article" date="2022" name="Hortic Res">
        <title>A haplotype resolved chromosomal level avocado genome allows analysis of novel avocado genes.</title>
        <authorList>
            <person name="Nath O."/>
            <person name="Fletcher S.J."/>
            <person name="Hayward A."/>
            <person name="Shaw L.M."/>
            <person name="Masouleh A.K."/>
            <person name="Furtado A."/>
            <person name="Henry R.J."/>
            <person name="Mitter N."/>
        </authorList>
    </citation>
    <scope>NUCLEOTIDE SEQUENCE [LARGE SCALE GENOMIC DNA]</scope>
    <source>
        <strain evidence="2">cv. Hass</strain>
    </source>
</reference>
<accession>A0ACC2MS71</accession>
<dbReference type="EMBL" id="CM056809">
    <property type="protein sequence ID" value="KAJ8648239.1"/>
    <property type="molecule type" value="Genomic_DNA"/>
</dbReference>
<dbReference type="Proteomes" id="UP001234297">
    <property type="component" value="Chromosome 1"/>
</dbReference>
<name>A0ACC2MS71_PERAE</name>
<keyword evidence="2" id="KW-1185">Reference proteome</keyword>
<evidence type="ECO:0000313" key="1">
    <source>
        <dbReference type="EMBL" id="KAJ8648239.1"/>
    </source>
</evidence>
<sequence length="191" mass="20929">MCEQWKAESWEKRCRTAAVNRASGAPKGNKALGTYKGGSISQLQHVAAREASSHGQPIYWLDVYVATHDGLPEAVRIVSLDPDELADAVATTAQVRASNELGAGNGKGAKFATIVSAATSSVIGLLFWLLILVFDDKFPLFFTTSPVIVDATEKLAIFLLAFTILLWKLKVNKSFILIVDYDYRKVEILRL</sequence>